<dbReference type="Pfam" id="PF00144">
    <property type="entry name" value="Beta-lactamase"/>
    <property type="match status" value="1"/>
</dbReference>
<proteinExistence type="predicted"/>
<sequence>MISEKRLALALEQVEKDHPLSGALLIAQDGNVLFEKAYGFASRQLQVPNVLETKFHIASVTKMFIAMAALVLSEQGQISLQEKPCHYLPELAVLDQHITLHHLLSHTSGLQDIYDIPNLRFEMQRLKNEQGDLLSYLVKLPQLFQPGEGWRYSSTGYILMGYLLEKVTGLSFDELMKRHVLTPLGMTNTGLDRPRRINLGRAYGHSVENGEVVHADNDRLSIFEEAPGELYSTVQDLKTWCDAMFTCPLVSPHTLELMFSSHGQGSMWGISWQYGYGWFLAPGFRMHGGGTQGFCSLIRQYPEQKVSIVVLLNSYMDTYPIISAVEPLLLN</sequence>
<dbReference type="OrthoDB" id="9803467at2"/>
<dbReference type="InterPro" id="IPR050491">
    <property type="entry name" value="AmpC-like"/>
</dbReference>
<dbReference type="EMBL" id="ADVG01000003">
    <property type="protein sequence ID" value="EFH84886.1"/>
    <property type="molecule type" value="Genomic_DNA"/>
</dbReference>
<keyword evidence="3" id="KW-1185">Reference proteome</keyword>
<dbReference type="PANTHER" id="PTHR46825:SF9">
    <property type="entry name" value="BETA-LACTAMASE-RELATED DOMAIN-CONTAINING PROTEIN"/>
    <property type="match status" value="1"/>
</dbReference>
<dbReference type="PANTHER" id="PTHR46825">
    <property type="entry name" value="D-ALANYL-D-ALANINE-CARBOXYPEPTIDASE/ENDOPEPTIDASE AMPH"/>
    <property type="match status" value="1"/>
</dbReference>
<evidence type="ECO:0000313" key="3">
    <source>
        <dbReference type="Proteomes" id="UP000004508"/>
    </source>
</evidence>
<dbReference type="eggNOG" id="COG1680">
    <property type="taxonomic scope" value="Bacteria"/>
</dbReference>
<gene>
    <name evidence="2" type="ORF">Krac_6002</name>
</gene>
<comment type="caution">
    <text evidence="2">The sequence shown here is derived from an EMBL/GenBank/DDBJ whole genome shotgun (WGS) entry which is preliminary data.</text>
</comment>
<dbReference type="Proteomes" id="UP000004508">
    <property type="component" value="Unassembled WGS sequence"/>
</dbReference>
<organism evidence="2 3">
    <name type="scientific">Ktedonobacter racemifer DSM 44963</name>
    <dbReference type="NCBI Taxonomy" id="485913"/>
    <lineage>
        <taxon>Bacteria</taxon>
        <taxon>Bacillati</taxon>
        <taxon>Chloroflexota</taxon>
        <taxon>Ktedonobacteria</taxon>
        <taxon>Ktedonobacterales</taxon>
        <taxon>Ktedonobacteraceae</taxon>
        <taxon>Ktedonobacter</taxon>
    </lineage>
</organism>
<feature type="domain" description="Beta-lactamase-related" evidence="1">
    <location>
        <begin position="17"/>
        <end position="314"/>
    </location>
</feature>
<accession>D6TXF3</accession>
<reference evidence="2 3" key="1">
    <citation type="journal article" date="2011" name="Stand. Genomic Sci.">
        <title>Non-contiguous finished genome sequence and contextual data of the filamentous soil bacterium Ktedonobacter racemifer type strain (SOSP1-21).</title>
        <authorList>
            <person name="Chang Y.J."/>
            <person name="Land M."/>
            <person name="Hauser L."/>
            <person name="Chertkov O."/>
            <person name="Del Rio T.G."/>
            <person name="Nolan M."/>
            <person name="Copeland A."/>
            <person name="Tice H."/>
            <person name="Cheng J.F."/>
            <person name="Lucas S."/>
            <person name="Han C."/>
            <person name="Goodwin L."/>
            <person name="Pitluck S."/>
            <person name="Ivanova N."/>
            <person name="Ovchinikova G."/>
            <person name="Pati A."/>
            <person name="Chen A."/>
            <person name="Palaniappan K."/>
            <person name="Mavromatis K."/>
            <person name="Liolios K."/>
            <person name="Brettin T."/>
            <person name="Fiebig A."/>
            <person name="Rohde M."/>
            <person name="Abt B."/>
            <person name="Goker M."/>
            <person name="Detter J.C."/>
            <person name="Woyke T."/>
            <person name="Bristow J."/>
            <person name="Eisen J.A."/>
            <person name="Markowitz V."/>
            <person name="Hugenholtz P."/>
            <person name="Kyrpides N.C."/>
            <person name="Klenk H.P."/>
            <person name="Lapidus A."/>
        </authorList>
    </citation>
    <scope>NUCLEOTIDE SEQUENCE [LARGE SCALE GENOMIC DNA]</scope>
    <source>
        <strain evidence="3">DSM 44963</strain>
    </source>
</reference>
<dbReference type="RefSeq" id="WP_007916712.1">
    <property type="nucleotide sequence ID" value="NZ_ADVG01000003.1"/>
</dbReference>
<dbReference type="SUPFAM" id="SSF56601">
    <property type="entry name" value="beta-lactamase/transpeptidase-like"/>
    <property type="match status" value="1"/>
</dbReference>
<name>D6TXF3_KTERA</name>
<dbReference type="InterPro" id="IPR001466">
    <property type="entry name" value="Beta-lactam-related"/>
</dbReference>
<protein>
    <submittedName>
        <fullName evidence="2">Beta-lactamase</fullName>
    </submittedName>
</protein>
<dbReference type="InParanoid" id="D6TXF3"/>
<dbReference type="STRING" id="485913.Krac_6002"/>
<evidence type="ECO:0000259" key="1">
    <source>
        <dbReference type="Pfam" id="PF00144"/>
    </source>
</evidence>
<dbReference type="InterPro" id="IPR012338">
    <property type="entry name" value="Beta-lactam/transpept-like"/>
</dbReference>
<dbReference type="Gene3D" id="3.40.710.10">
    <property type="entry name" value="DD-peptidase/beta-lactamase superfamily"/>
    <property type="match status" value="1"/>
</dbReference>
<evidence type="ECO:0000313" key="2">
    <source>
        <dbReference type="EMBL" id="EFH84886.1"/>
    </source>
</evidence>
<dbReference type="AlphaFoldDB" id="D6TXF3"/>